<gene>
    <name evidence="3" type="ORF">SMAR0320_LOCUS22716</name>
</gene>
<sequence>MYESFDSRLSPDDEGKQRNGYVASQKTTEQTCAKILRWEWRLFLVTFSFGLFSLAIYMISFYVRSMLRRNLAAWDIAFPGMYHVDNVKSQIGLGVHFIGGAYFVLMAPLQYVPWFRKKYLNFHRWNGRVAVTLLGITVVGGSIYTWEVGISQIVPEYQTSANCAMYVFGVLVFTCCVMLYYHAAISKQIDKHQLWAYRLAGMVFGSQMYFRLIVLVEAMVLGENFDDIAMTSTMFVFWTFAIPFALLGDVVYWKLHGQKKGDGEQRQLNRYENGEAKQLIERDDTDTYEEEKSTSWRDVGKTIVYGVLLVSFIVTLLIWILYSWLPYCMVDFDHPVLPSWVRGWESLEEKVHEEQ</sequence>
<feature type="transmembrane region" description="Helical" evidence="2">
    <location>
        <begin position="91"/>
        <end position="113"/>
    </location>
</feature>
<feature type="transmembrane region" description="Helical" evidence="2">
    <location>
        <begin position="228"/>
        <end position="252"/>
    </location>
</feature>
<keyword evidence="2" id="KW-0812">Transmembrane</keyword>
<organism evidence="3">
    <name type="scientific">Skeletonema marinoi</name>
    <dbReference type="NCBI Taxonomy" id="267567"/>
    <lineage>
        <taxon>Eukaryota</taxon>
        <taxon>Sar</taxon>
        <taxon>Stramenopiles</taxon>
        <taxon>Ochrophyta</taxon>
        <taxon>Bacillariophyta</taxon>
        <taxon>Coscinodiscophyceae</taxon>
        <taxon>Thalassiosirophycidae</taxon>
        <taxon>Thalassiosirales</taxon>
        <taxon>Skeletonemataceae</taxon>
        <taxon>Skeletonema</taxon>
        <taxon>Skeletonema marinoi-dohrnii complex</taxon>
    </lineage>
</organism>
<feature type="transmembrane region" description="Helical" evidence="2">
    <location>
        <begin position="164"/>
        <end position="183"/>
    </location>
</feature>
<name>A0A7S2Q1Q0_9STRA</name>
<evidence type="ECO:0008006" key="4">
    <source>
        <dbReference type="Google" id="ProtNLM"/>
    </source>
</evidence>
<protein>
    <recommendedName>
        <fullName evidence="4">DUF2306 domain-containing protein</fullName>
    </recommendedName>
</protein>
<feature type="transmembrane region" description="Helical" evidence="2">
    <location>
        <begin position="195"/>
        <end position="216"/>
    </location>
</feature>
<feature type="transmembrane region" description="Helical" evidence="2">
    <location>
        <begin position="302"/>
        <end position="325"/>
    </location>
</feature>
<dbReference type="AlphaFoldDB" id="A0A7S2Q1Q0"/>
<dbReference type="EMBL" id="HBGZ01031812">
    <property type="protein sequence ID" value="CAD9630132.1"/>
    <property type="molecule type" value="Transcribed_RNA"/>
</dbReference>
<keyword evidence="2" id="KW-0472">Membrane</keyword>
<evidence type="ECO:0000313" key="3">
    <source>
        <dbReference type="EMBL" id="CAD9630132.1"/>
    </source>
</evidence>
<evidence type="ECO:0000256" key="2">
    <source>
        <dbReference type="SAM" id="Phobius"/>
    </source>
</evidence>
<accession>A0A7S2Q1Q0</accession>
<keyword evidence="2" id="KW-1133">Transmembrane helix</keyword>
<feature type="transmembrane region" description="Helical" evidence="2">
    <location>
        <begin position="125"/>
        <end position="144"/>
    </location>
</feature>
<feature type="transmembrane region" description="Helical" evidence="2">
    <location>
        <begin position="42"/>
        <end position="63"/>
    </location>
</feature>
<reference evidence="3" key="1">
    <citation type="submission" date="2021-01" db="EMBL/GenBank/DDBJ databases">
        <authorList>
            <person name="Corre E."/>
            <person name="Pelletier E."/>
            <person name="Niang G."/>
            <person name="Scheremetjew M."/>
            <person name="Finn R."/>
            <person name="Kale V."/>
            <person name="Holt S."/>
            <person name="Cochrane G."/>
            <person name="Meng A."/>
            <person name="Brown T."/>
            <person name="Cohen L."/>
        </authorList>
    </citation>
    <scope>NUCLEOTIDE SEQUENCE</scope>
    <source>
        <strain evidence="3">SM1012Den-03</strain>
    </source>
</reference>
<feature type="region of interest" description="Disordered" evidence="1">
    <location>
        <begin position="1"/>
        <end position="23"/>
    </location>
</feature>
<feature type="compositionally biased region" description="Basic and acidic residues" evidence="1">
    <location>
        <begin position="1"/>
        <end position="17"/>
    </location>
</feature>
<proteinExistence type="predicted"/>
<evidence type="ECO:0000256" key="1">
    <source>
        <dbReference type="SAM" id="MobiDB-lite"/>
    </source>
</evidence>